<accession>A0A0U0RKC1</accession>
<dbReference type="Proteomes" id="UP000038802">
    <property type="component" value="Unassembled WGS sequence"/>
</dbReference>
<feature type="compositionally biased region" description="Polar residues" evidence="1">
    <location>
        <begin position="31"/>
        <end position="46"/>
    </location>
</feature>
<evidence type="ECO:0000313" key="4">
    <source>
        <dbReference type="Proteomes" id="UP000038802"/>
    </source>
</evidence>
<name>A0A0U0RKC1_MYCTX</name>
<feature type="compositionally biased region" description="Low complexity" evidence="1">
    <location>
        <begin position="152"/>
        <end position="162"/>
    </location>
</feature>
<dbReference type="Proteomes" id="UP000046947">
    <property type="component" value="Unassembled WGS sequence"/>
</dbReference>
<evidence type="ECO:0000256" key="1">
    <source>
        <dbReference type="SAM" id="MobiDB-lite"/>
    </source>
</evidence>
<evidence type="ECO:0000313" key="2">
    <source>
        <dbReference type="EMBL" id="CFE57463.1"/>
    </source>
</evidence>
<evidence type="ECO:0000313" key="3">
    <source>
        <dbReference type="EMBL" id="COW10409.1"/>
    </source>
</evidence>
<proteinExistence type="predicted"/>
<feature type="region of interest" description="Disordered" evidence="1">
    <location>
        <begin position="31"/>
        <end position="53"/>
    </location>
</feature>
<dbReference type="EMBL" id="CSAE01000323">
    <property type="protein sequence ID" value="COW10409.1"/>
    <property type="molecule type" value="Genomic_DNA"/>
</dbReference>
<feature type="region of interest" description="Disordered" evidence="1">
    <location>
        <begin position="149"/>
        <end position="203"/>
    </location>
</feature>
<protein>
    <submittedName>
        <fullName evidence="3">Uncharacterized protein</fullName>
    </submittedName>
</protein>
<sequence>MFTFSPCPAGSSLTLLTTTEPSKPALAAIQNNGAARASENTSTPRTSSPVSDARSSVSALRAWWMSEAPPPGTMPSSTAALAAATASSTLSLRSLSAVSVAAPTLMTATPPASLASRSPSFSRSQSESLLSISARKCFARLATASAVPPPSTMTVSSLLTTTRRAEPSTSKPTSRSTMPASGLTTWPPVTTARSSRNALRRSPKYGPLTATAFNVLRIALTTSVANASPSTSSATISSGLPVPATFSSNGNRSGSELILSWCSRINASSSTACWLSKSVTKYADKKPLSKPIPSVNSNSVPSVEDSSTLTTPSWPTLLIASPTRSPICSSREDTVATCAMPVLPDTGVADASSASDTASAALPIPTPSAIGLTPAATSLRPPLISACAKMVAVVVPSPATSLVLVATDFTSWAPKSSNGSSSSISRATVTPSLVTVGPPNALASTTCRPRGPSVTRTVSASLSMPTSMARRAVSSYSISLLIRLLYAGLVR</sequence>
<dbReference type="AlphaFoldDB" id="A0A0U0RKC1"/>
<reference evidence="4 5" key="2">
    <citation type="submission" date="2015-03" db="EMBL/GenBank/DDBJ databases">
        <authorList>
            <consortium name="Pathogen Informatics"/>
        </authorList>
    </citation>
    <scope>NUCLEOTIDE SEQUENCE [LARGE SCALE GENOMIC DNA]</scope>
    <source>
        <strain evidence="2 5">H09601792</strain>
        <strain evidence="4">K00500041</strain>
    </source>
</reference>
<organism evidence="3 4">
    <name type="scientific">Mycobacterium tuberculosis</name>
    <dbReference type="NCBI Taxonomy" id="1773"/>
    <lineage>
        <taxon>Bacteria</taxon>
        <taxon>Bacillati</taxon>
        <taxon>Actinomycetota</taxon>
        <taxon>Actinomycetes</taxon>
        <taxon>Mycobacteriales</taxon>
        <taxon>Mycobacteriaceae</taxon>
        <taxon>Mycobacterium</taxon>
        <taxon>Mycobacterium tuberculosis complex</taxon>
    </lineage>
</organism>
<reference evidence="3" key="1">
    <citation type="submission" date="2015-03" db="EMBL/GenBank/DDBJ databases">
        <authorList>
            <person name="Murphy D."/>
        </authorList>
    </citation>
    <scope>NUCLEOTIDE SEQUENCE [LARGE SCALE GENOMIC DNA]</scope>
    <source>
        <strain evidence="3">K00500041</strain>
    </source>
</reference>
<evidence type="ECO:0000313" key="5">
    <source>
        <dbReference type="Proteomes" id="UP000046947"/>
    </source>
</evidence>
<dbReference type="EMBL" id="CFOH01000455">
    <property type="protein sequence ID" value="CFE57463.1"/>
    <property type="molecule type" value="Genomic_DNA"/>
</dbReference>
<feature type="compositionally biased region" description="Polar residues" evidence="1">
    <location>
        <begin position="167"/>
        <end position="197"/>
    </location>
</feature>
<gene>
    <name evidence="2" type="ORF">ERS007688_02609</name>
    <name evidence="3" type="ORF">ERS007703_02769</name>
</gene>